<evidence type="ECO:0000313" key="2">
    <source>
        <dbReference type="EMBL" id="PNJ34220.1"/>
    </source>
</evidence>
<organism evidence="2">
    <name type="scientific">Pongo abelii</name>
    <name type="common">Sumatran orangutan</name>
    <name type="synonym">Pongo pygmaeus abelii</name>
    <dbReference type="NCBI Taxonomy" id="9601"/>
    <lineage>
        <taxon>Eukaryota</taxon>
        <taxon>Metazoa</taxon>
        <taxon>Chordata</taxon>
        <taxon>Craniata</taxon>
        <taxon>Vertebrata</taxon>
        <taxon>Euteleostomi</taxon>
        <taxon>Mammalia</taxon>
        <taxon>Eutheria</taxon>
        <taxon>Euarchontoglires</taxon>
        <taxon>Primates</taxon>
        <taxon>Haplorrhini</taxon>
        <taxon>Catarrhini</taxon>
        <taxon>Hominidae</taxon>
        <taxon>Pongo</taxon>
    </lineage>
</organism>
<comment type="caution">
    <text evidence="2">The sequence shown here is derived from an EMBL/GenBank/DDBJ whole genome shotgun (WGS) entry which is preliminary data.</text>
</comment>
<reference evidence="2" key="1">
    <citation type="submission" date="2017-12" db="EMBL/GenBank/DDBJ databases">
        <title>High-resolution comparative analysis of great ape genomes.</title>
        <authorList>
            <person name="Pollen A."/>
            <person name="Hastie A."/>
            <person name="Hormozdiari F."/>
            <person name="Dougherty M."/>
            <person name="Liu R."/>
            <person name="Chaisson M."/>
            <person name="Hoppe E."/>
            <person name="Hill C."/>
            <person name="Pang A."/>
            <person name="Hillier L."/>
            <person name="Baker C."/>
            <person name="Armstrong J."/>
            <person name="Shendure J."/>
            <person name="Paten B."/>
            <person name="Wilson R."/>
            <person name="Chao H."/>
            <person name="Schneider V."/>
            <person name="Ventura M."/>
            <person name="Kronenberg Z."/>
            <person name="Murali S."/>
            <person name="Gordon D."/>
            <person name="Cantsilieris S."/>
            <person name="Munson K."/>
            <person name="Nelson B."/>
            <person name="Raja A."/>
            <person name="Underwood J."/>
            <person name="Diekhans M."/>
            <person name="Fiddes I."/>
            <person name="Haussler D."/>
            <person name="Eichler E."/>
        </authorList>
    </citation>
    <scope>NUCLEOTIDE SEQUENCE [LARGE SCALE GENOMIC DNA]</scope>
    <source>
        <strain evidence="2">Susie</strain>
    </source>
</reference>
<dbReference type="PANTHER" id="PTHR15347">
    <property type="entry name" value="SPERM-ASSOCIATED ANTIGEN 5"/>
    <property type="match status" value="1"/>
</dbReference>
<dbReference type="PANTHER" id="PTHR15347:SF1">
    <property type="entry name" value="SPERM-ASSOCIATED ANTIGEN 5"/>
    <property type="match status" value="1"/>
</dbReference>
<dbReference type="InterPro" id="IPR028728">
    <property type="entry name" value="Astrin"/>
</dbReference>
<dbReference type="EMBL" id="NDHI03003489">
    <property type="protein sequence ID" value="PNJ34220.1"/>
    <property type="molecule type" value="Genomic_DNA"/>
</dbReference>
<protein>
    <submittedName>
        <fullName evidence="2">SPAG5 isoform 15</fullName>
    </submittedName>
</protein>
<gene>
    <name evidence="2" type="ORF">CR201_G0033508</name>
</gene>
<evidence type="ECO:0000256" key="1">
    <source>
        <dbReference type="SAM" id="MobiDB-lite"/>
    </source>
</evidence>
<name>A0A2J8TMF3_PONAB</name>
<proteinExistence type="predicted"/>
<accession>A0A2J8TMF3</accession>
<feature type="region of interest" description="Disordered" evidence="1">
    <location>
        <begin position="1"/>
        <end position="24"/>
    </location>
</feature>
<dbReference type="AlphaFoldDB" id="A0A2J8TMF3"/>
<dbReference type="GO" id="GO:0051301">
    <property type="term" value="P:cell division"/>
    <property type="evidence" value="ECO:0007669"/>
    <property type="project" value="InterPro"/>
</dbReference>
<sequence>MWRVKKLSLSLSPSPQTGKPAMRTPLRELILQPGAVTNSGKMPPACSSLTPSLCKLGLQQISLPIMWTQRRKL</sequence>
<dbReference type="GO" id="GO:0051988">
    <property type="term" value="P:regulation of attachment of spindle microtubules to kinetochore"/>
    <property type="evidence" value="ECO:0007669"/>
    <property type="project" value="InterPro"/>
</dbReference>